<dbReference type="OrthoDB" id="671090at2"/>
<evidence type="ECO:0000259" key="2">
    <source>
        <dbReference type="Pfam" id="PF13471"/>
    </source>
</evidence>
<feature type="transmembrane region" description="Helical" evidence="1">
    <location>
        <begin position="25"/>
        <end position="46"/>
    </location>
</feature>
<keyword evidence="1" id="KW-1133">Transmembrane helix</keyword>
<name>A0A5C6LIX6_9BACT</name>
<dbReference type="InterPro" id="IPR053521">
    <property type="entry name" value="McjB-like"/>
</dbReference>
<evidence type="ECO:0000313" key="3">
    <source>
        <dbReference type="EMBL" id="TWV93290.1"/>
    </source>
</evidence>
<keyword evidence="4" id="KW-1185">Reference proteome</keyword>
<protein>
    <submittedName>
        <fullName evidence="3">Lasso peptide biosynthesis B2 protein</fullName>
    </submittedName>
</protein>
<keyword evidence="1" id="KW-0472">Membrane</keyword>
<keyword evidence="1" id="KW-0812">Transmembrane</keyword>
<evidence type="ECO:0000313" key="4">
    <source>
        <dbReference type="Proteomes" id="UP000318815"/>
    </source>
</evidence>
<sequence length="151" mass="17009">MRSGAFVEHGNILVMKMKRIFKASFLFAEAWIYLGIARVMLVFMPFRKIAPLLGEKIYTDSTSFPSSIRPQRIRAAISRAASCAPWRTKCFEQALAGKLMLRYRRMSGVIFFGVNKSGAQLNAHAWLESEGVIITGAKGIEQFTVIARFKN</sequence>
<reference evidence="3 4" key="1">
    <citation type="submission" date="2019-08" db="EMBL/GenBank/DDBJ databases">
        <title>Whole genome sequencing of chitin degrading bacteria Chitinophaga pinensis YS16.</title>
        <authorList>
            <person name="Singh R.P."/>
            <person name="Manchanda G."/>
            <person name="Maurya I.K."/>
            <person name="Joshi N.K."/>
            <person name="Srivastava A.K."/>
        </authorList>
    </citation>
    <scope>NUCLEOTIDE SEQUENCE [LARGE SCALE GENOMIC DNA]</scope>
    <source>
        <strain evidence="3 4">YS-16</strain>
    </source>
</reference>
<accession>A0A5C6LIX6</accession>
<proteinExistence type="predicted"/>
<feature type="domain" description="Microcin J25-processing protein McjB C-terminal" evidence="2">
    <location>
        <begin position="65"/>
        <end position="147"/>
    </location>
</feature>
<dbReference type="Pfam" id="PF13471">
    <property type="entry name" value="Transglut_core3"/>
    <property type="match status" value="1"/>
</dbReference>
<dbReference type="NCBIfam" id="NF033537">
    <property type="entry name" value="lasso_biosyn_B2"/>
    <property type="match status" value="1"/>
</dbReference>
<organism evidence="3 4">
    <name type="scientific">Chitinophaga pinensis</name>
    <dbReference type="NCBI Taxonomy" id="79329"/>
    <lineage>
        <taxon>Bacteria</taxon>
        <taxon>Pseudomonadati</taxon>
        <taxon>Bacteroidota</taxon>
        <taxon>Chitinophagia</taxon>
        <taxon>Chitinophagales</taxon>
        <taxon>Chitinophagaceae</taxon>
        <taxon>Chitinophaga</taxon>
    </lineage>
</organism>
<dbReference type="AlphaFoldDB" id="A0A5C6LIX6"/>
<gene>
    <name evidence="3" type="ORF">FEF09_27435</name>
</gene>
<evidence type="ECO:0000256" key="1">
    <source>
        <dbReference type="SAM" id="Phobius"/>
    </source>
</evidence>
<dbReference type="Proteomes" id="UP000318815">
    <property type="component" value="Unassembled WGS sequence"/>
</dbReference>
<comment type="caution">
    <text evidence="3">The sequence shown here is derived from an EMBL/GenBank/DDBJ whole genome shotgun (WGS) entry which is preliminary data.</text>
</comment>
<dbReference type="InterPro" id="IPR032708">
    <property type="entry name" value="McjB_C"/>
</dbReference>
<dbReference type="EMBL" id="VOHS01000058">
    <property type="protein sequence ID" value="TWV93290.1"/>
    <property type="molecule type" value="Genomic_DNA"/>
</dbReference>